<evidence type="ECO:0000256" key="2">
    <source>
        <dbReference type="ARBA" id="ARBA00009840"/>
    </source>
</evidence>
<dbReference type="Pfam" id="PF02646">
    <property type="entry name" value="RmuC"/>
    <property type="match status" value="1"/>
</dbReference>
<keyword evidence="4" id="KW-0233">DNA recombination</keyword>
<evidence type="ECO:0000256" key="5">
    <source>
        <dbReference type="SAM" id="Coils"/>
    </source>
</evidence>
<reference evidence="6" key="1">
    <citation type="submission" date="2022-01" db="EMBL/GenBank/DDBJ databases">
        <title>Neisseria sp. ZJ104.</title>
        <authorList>
            <person name="Yang C."/>
        </authorList>
    </citation>
    <scope>NUCLEOTIDE SEQUENCE</scope>
    <source>
        <strain evidence="6">ZJ104</strain>
    </source>
</reference>
<keyword evidence="3 5" id="KW-0175">Coiled coil</keyword>
<dbReference type="RefSeq" id="WP_237093042.1">
    <property type="nucleotide sequence ID" value="NZ_JAKKDL010000008.1"/>
</dbReference>
<accession>A0AAW5AJ49</accession>
<evidence type="ECO:0000313" key="7">
    <source>
        <dbReference type="Proteomes" id="UP001201397"/>
    </source>
</evidence>
<feature type="coiled-coil region" evidence="5">
    <location>
        <begin position="42"/>
        <end position="76"/>
    </location>
</feature>
<feature type="coiled-coil region" evidence="5">
    <location>
        <begin position="199"/>
        <end position="233"/>
    </location>
</feature>
<evidence type="ECO:0000256" key="4">
    <source>
        <dbReference type="ARBA" id="ARBA00023172"/>
    </source>
</evidence>
<evidence type="ECO:0000256" key="1">
    <source>
        <dbReference type="ARBA" id="ARBA00003416"/>
    </source>
</evidence>
<protein>
    <submittedName>
        <fullName evidence="6">DNA recombination protein RmuC</fullName>
    </submittedName>
</protein>
<comment type="function">
    <text evidence="1">Involved in DNA recombination.</text>
</comment>
<comment type="caution">
    <text evidence="6">The sequence shown here is derived from an EMBL/GenBank/DDBJ whole genome shotgun (WGS) entry which is preliminary data.</text>
</comment>
<dbReference type="AlphaFoldDB" id="A0AAW5AJ49"/>
<dbReference type="EMBL" id="JAKKDL010000008">
    <property type="protein sequence ID" value="MCF7530127.1"/>
    <property type="molecule type" value="Genomic_DNA"/>
</dbReference>
<proteinExistence type="inferred from homology"/>
<dbReference type="GO" id="GO:0006310">
    <property type="term" value="P:DNA recombination"/>
    <property type="evidence" value="ECO:0007669"/>
    <property type="project" value="UniProtKB-KW"/>
</dbReference>
<dbReference type="PANTHER" id="PTHR30563:SF0">
    <property type="entry name" value="DNA RECOMBINATION PROTEIN RMUC"/>
    <property type="match status" value="1"/>
</dbReference>
<name>A0AAW5AJ49_9NEIS</name>
<comment type="similarity">
    <text evidence="2">Belongs to the RmuC family.</text>
</comment>
<evidence type="ECO:0000256" key="3">
    <source>
        <dbReference type="ARBA" id="ARBA00023054"/>
    </source>
</evidence>
<dbReference type="Proteomes" id="UP001201397">
    <property type="component" value="Unassembled WGS sequence"/>
</dbReference>
<sequence length="495" mass="55767">MTDSTLIMIAACAAALLVGALTAWLAAKQSAQSQQFALNCRLAELNQQYQAMLNQYTQAQEALDDSRRHAADLQADLQDIHSRFAAACQQIEYLQEQHAATGRLKTEYDALQQHAHELSLHNEHLQTLITQERRAADEKLALLTEARQSFGQEFHYLAQTVLEEKSRRFNEQSSEQLGRLLTPLNERLHGFGELVQQTYEKETKERLTLENELKRLQTLNNRLHNDAQALTAALTGTQNKTQGTWGEMILETVLQQSGLRRGLEYQVQTSATRIEEDGSRRRLQPDVVVNLPDNKKIIIDAKVSLTAYVRYTQAADSDTARQALNAHTASIRNHIKTLSEKDYTDLGGIDTLDFVFMFVPVEPAYLAALQHDDKLLQEGFDKRIMLTGPGTLLAALRTVAHLWRSEQQNQNAAAIAEEGGRLYDKFVGFVHTLETVGKSLQQAEHQFQTAYRQLTEGRGNLIARTDKLRQLGAKITKQLDPQLLDSANVQEEEQG</sequence>
<gene>
    <name evidence="6" type="primary">rmuC</name>
    <name evidence="6" type="ORF">L4H06_07815</name>
</gene>
<dbReference type="InterPro" id="IPR003798">
    <property type="entry name" value="DNA_recombination_RmuC"/>
</dbReference>
<dbReference type="PANTHER" id="PTHR30563">
    <property type="entry name" value="DNA RECOMBINATION PROTEIN RMUC"/>
    <property type="match status" value="1"/>
</dbReference>
<evidence type="ECO:0000313" key="6">
    <source>
        <dbReference type="EMBL" id="MCF7530127.1"/>
    </source>
</evidence>
<organism evidence="6 7">
    <name type="scientific">Neisseria lisongii</name>
    <dbReference type="NCBI Taxonomy" id="2912188"/>
    <lineage>
        <taxon>Bacteria</taxon>
        <taxon>Pseudomonadati</taxon>
        <taxon>Pseudomonadota</taxon>
        <taxon>Betaproteobacteria</taxon>
        <taxon>Neisseriales</taxon>
        <taxon>Neisseriaceae</taxon>
        <taxon>Neisseria</taxon>
    </lineage>
</organism>